<dbReference type="Proteomes" id="UP000593573">
    <property type="component" value="Unassembled WGS sequence"/>
</dbReference>
<accession>A0A7J8VIV2</accession>
<proteinExistence type="predicted"/>
<comment type="caution">
    <text evidence="1">The sequence shown here is derived from an EMBL/GenBank/DDBJ whole genome shotgun (WGS) entry which is preliminary data.</text>
</comment>
<dbReference type="OrthoDB" id="998616at2759"/>
<name>A0A7J8VIV2_9ROSI</name>
<dbReference type="EMBL" id="JABFAB010000010">
    <property type="protein sequence ID" value="MBA0662523.1"/>
    <property type="molecule type" value="Genomic_DNA"/>
</dbReference>
<dbReference type="AlphaFoldDB" id="A0A7J8VIV2"/>
<organism evidence="1 2">
    <name type="scientific">Gossypium klotzschianum</name>
    <dbReference type="NCBI Taxonomy" id="34286"/>
    <lineage>
        <taxon>Eukaryota</taxon>
        <taxon>Viridiplantae</taxon>
        <taxon>Streptophyta</taxon>
        <taxon>Embryophyta</taxon>
        <taxon>Tracheophyta</taxon>
        <taxon>Spermatophyta</taxon>
        <taxon>Magnoliopsida</taxon>
        <taxon>eudicotyledons</taxon>
        <taxon>Gunneridae</taxon>
        <taxon>Pentapetalae</taxon>
        <taxon>rosids</taxon>
        <taxon>malvids</taxon>
        <taxon>Malvales</taxon>
        <taxon>Malvaceae</taxon>
        <taxon>Malvoideae</taxon>
        <taxon>Gossypium</taxon>
    </lineage>
</organism>
<reference evidence="1 2" key="1">
    <citation type="journal article" date="2019" name="Genome Biol. Evol.">
        <title>Insights into the evolution of the New World diploid cottons (Gossypium, subgenus Houzingenia) based on genome sequencing.</title>
        <authorList>
            <person name="Grover C.E."/>
            <person name="Arick M.A. 2nd"/>
            <person name="Thrash A."/>
            <person name="Conover J.L."/>
            <person name="Sanders W.S."/>
            <person name="Peterson D.G."/>
            <person name="Frelichowski J.E."/>
            <person name="Scheffler J.A."/>
            <person name="Scheffler B.E."/>
            <person name="Wendel J.F."/>
        </authorList>
    </citation>
    <scope>NUCLEOTIDE SEQUENCE [LARGE SCALE GENOMIC DNA]</scope>
    <source>
        <strain evidence="1">57</strain>
        <tissue evidence="1">Leaf</tissue>
    </source>
</reference>
<evidence type="ECO:0000313" key="2">
    <source>
        <dbReference type="Proteomes" id="UP000593573"/>
    </source>
</evidence>
<protein>
    <submittedName>
        <fullName evidence="1">Uncharacterized protein</fullName>
    </submittedName>
</protein>
<sequence length="130" mass="14782">MAQEEGFMMIQKGKEKVKTRDEVSDLCSPTSKHAPQIMNLRRTMIKRKKNKVGNGEGLVESLIRMSRTIVCQLRQLLAITDPNIVFLSETKLWANEFEQICVRCKMDGSFVVDQNENKKGLAYYGGIGLK</sequence>
<keyword evidence="2" id="KW-1185">Reference proteome</keyword>
<gene>
    <name evidence="1" type="ORF">Goklo_006628</name>
</gene>
<evidence type="ECO:0000313" key="1">
    <source>
        <dbReference type="EMBL" id="MBA0662523.1"/>
    </source>
</evidence>